<dbReference type="AlphaFoldDB" id="A0AAE6BPR9"/>
<accession>A0AAE6BPR9</accession>
<proteinExistence type="predicted"/>
<gene>
    <name evidence="1" type="ORF">CFBP6624_17600</name>
</gene>
<evidence type="ECO:0000313" key="1">
    <source>
        <dbReference type="EMBL" id="QCM02033.1"/>
    </source>
</evidence>
<dbReference type="EMBL" id="CP039908">
    <property type="protein sequence ID" value="QCM02033.1"/>
    <property type="molecule type" value="Genomic_DNA"/>
</dbReference>
<evidence type="ECO:0000313" key="2">
    <source>
        <dbReference type="Proteomes" id="UP000298646"/>
    </source>
</evidence>
<reference evidence="1 2" key="1">
    <citation type="submission" date="2019-04" db="EMBL/GenBank/DDBJ databases">
        <title>Complete genome sequence of Agrobacterium tumefaciens CFBP6624.</title>
        <authorList>
            <person name="Haryono M."/>
            <person name="Lin Y.-C."/>
            <person name="Lai E.-M."/>
            <person name="Kuo C.-H."/>
        </authorList>
    </citation>
    <scope>NUCLEOTIDE SEQUENCE [LARGE SCALE GENOMIC DNA]</scope>
    <source>
        <strain evidence="1 2">CFBP6624</strain>
    </source>
</reference>
<organism evidence="1 2">
    <name type="scientific">Agrobacterium tumefaciens</name>
    <dbReference type="NCBI Taxonomy" id="358"/>
    <lineage>
        <taxon>Bacteria</taxon>
        <taxon>Pseudomonadati</taxon>
        <taxon>Pseudomonadota</taxon>
        <taxon>Alphaproteobacteria</taxon>
        <taxon>Hyphomicrobiales</taxon>
        <taxon>Rhizobiaceae</taxon>
        <taxon>Rhizobium/Agrobacterium group</taxon>
        <taxon>Agrobacterium</taxon>
        <taxon>Agrobacterium tumefaciens complex</taxon>
    </lineage>
</organism>
<protein>
    <submittedName>
        <fullName evidence="1">Uncharacterized protein</fullName>
    </submittedName>
</protein>
<name>A0AAE6BPR9_AGRTU</name>
<dbReference type="RefSeq" id="WP_137086702.1">
    <property type="nucleotide sequence ID" value="NZ_CP039908.1"/>
</dbReference>
<sequence>MTALSLFNRSISERDRAFLRSVSHAGGSRDLLDGEAPAAAQCMVAGFVRLEKFRRVYVTDDGKAYLDRLARAH</sequence>
<dbReference type="Proteomes" id="UP000298646">
    <property type="component" value="Chromosome linear"/>
</dbReference>